<dbReference type="InParanoid" id="E9HPZ6"/>
<evidence type="ECO:0000313" key="3">
    <source>
        <dbReference type="Proteomes" id="UP000000305"/>
    </source>
</evidence>
<accession>E9HPZ6</accession>
<gene>
    <name evidence="2" type="ORF">DAPPUDRAFT_263557</name>
</gene>
<evidence type="ECO:0000313" key="2">
    <source>
        <dbReference type="EMBL" id="EFX66184.1"/>
    </source>
</evidence>
<name>E9HPZ6_DAPPU</name>
<dbReference type="KEGG" id="dpx:DAPPUDRAFT_263557"/>
<keyword evidence="3" id="KW-1185">Reference proteome</keyword>
<dbReference type="Proteomes" id="UP000000305">
    <property type="component" value="Unassembled WGS sequence"/>
</dbReference>
<feature type="region of interest" description="Disordered" evidence="1">
    <location>
        <begin position="222"/>
        <end position="260"/>
    </location>
</feature>
<dbReference type="AlphaFoldDB" id="E9HPZ6"/>
<reference evidence="2 3" key="1">
    <citation type="journal article" date="2011" name="Science">
        <title>The ecoresponsive genome of Daphnia pulex.</title>
        <authorList>
            <person name="Colbourne J.K."/>
            <person name="Pfrender M.E."/>
            <person name="Gilbert D."/>
            <person name="Thomas W.K."/>
            <person name="Tucker A."/>
            <person name="Oakley T.H."/>
            <person name="Tokishita S."/>
            <person name="Aerts A."/>
            <person name="Arnold G.J."/>
            <person name="Basu M.K."/>
            <person name="Bauer D.J."/>
            <person name="Caceres C.E."/>
            <person name="Carmel L."/>
            <person name="Casola C."/>
            <person name="Choi J.H."/>
            <person name="Detter J.C."/>
            <person name="Dong Q."/>
            <person name="Dusheyko S."/>
            <person name="Eads B.D."/>
            <person name="Frohlich T."/>
            <person name="Geiler-Samerotte K.A."/>
            <person name="Gerlach D."/>
            <person name="Hatcher P."/>
            <person name="Jogdeo S."/>
            <person name="Krijgsveld J."/>
            <person name="Kriventseva E.V."/>
            <person name="Kultz D."/>
            <person name="Laforsch C."/>
            <person name="Lindquist E."/>
            <person name="Lopez J."/>
            <person name="Manak J.R."/>
            <person name="Muller J."/>
            <person name="Pangilinan J."/>
            <person name="Patwardhan R.P."/>
            <person name="Pitluck S."/>
            <person name="Pritham E.J."/>
            <person name="Rechtsteiner A."/>
            <person name="Rho M."/>
            <person name="Rogozin I.B."/>
            <person name="Sakarya O."/>
            <person name="Salamov A."/>
            <person name="Schaack S."/>
            <person name="Shapiro H."/>
            <person name="Shiga Y."/>
            <person name="Skalitzky C."/>
            <person name="Smith Z."/>
            <person name="Souvorov A."/>
            <person name="Sung W."/>
            <person name="Tang Z."/>
            <person name="Tsuchiya D."/>
            <person name="Tu H."/>
            <person name="Vos H."/>
            <person name="Wang M."/>
            <person name="Wolf Y.I."/>
            <person name="Yamagata H."/>
            <person name="Yamada T."/>
            <person name="Ye Y."/>
            <person name="Shaw J.R."/>
            <person name="Andrews J."/>
            <person name="Crease T.J."/>
            <person name="Tang H."/>
            <person name="Lucas S.M."/>
            <person name="Robertson H.M."/>
            <person name="Bork P."/>
            <person name="Koonin E.V."/>
            <person name="Zdobnov E.M."/>
            <person name="Grigoriev I.V."/>
            <person name="Lynch M."/>
            <person name="Boore J.L."/>
        </authorList>
    </citation>
    <scope>NUCLEOTIDE SEQUENCE [LARGE SCALE GENOMIC DNA]</scope>
</reference>
<organism evidence="2 3">
    <name type="scientific">Daphnia pulex</name>
    <name type="common">Water flea</name>
    <dbReference type="NCBI Taxonomy" id="6669"/>
    <lineage>
        <taxon>Eukaryota</taxon>
        <taxon>Metazoa</taxon>
        <taxon>Ecdysozoa</taxon>
        <taxon>Arthropoda</taxon>
        <taxon>Crustacea</taxon>
        <taxon>Branchiopoda</taxon>
        <taxon>Diplostraca</taxon>
        <taxon>Cladocera</taxon>
        <taxon>Anomopoda</taxon>
        <taxon>Daphniidae</taxon>
        <taxon>Daphnia</taxon>
    </lineage>
</organism>
<protein>
    <submittedName>
        <fullName evidence="2">Uncharacterized protein</fullName>
    </submittedName>
</protein>
<feature type="compositionally biased region" description="Basic and acidic residues" evidence="1">
    <location>
        <begin position="233"/>
        <end position="242"/>
    </location>
</feature>
<feature type="region of interest" description="Disordered" evidence="1">
    <location>
        <begin position="288"/>
        <end position="309"/>
    </location>
</feature>
<evidence type="ECO:0000256" key="1">
    <source>
        <dbReference type="SAM" id="MobiDB-lite"/>
    </source>
</evidence>
<dbReference type="HOGENOM" id="CLU_779050_0_0_1"/>
<dbReference type="EMBL" id="GL732713">
    <property type="protein sequence ID" value="EFX66184.1"/>
    <property type="molecule type" value="Genomic_DNA"/>
</dbReference>
<sequence>MLAKAKVFSWHQRPITGIDSSSLKCAHAVRLPQYDEDPVTEQQAPGYLTRLETLTELQNSLASNASASASHMTTRSIPNQTHRLSKTDGATHKVNYGFTTSQHSQHVMTRQGTAKCDSLQTLKRHGSHRGGATKAANKFSAVQLQFVKQSLKVSGKELATTQQEISDTIKIKSNTAAITGSADAGKDLIVNNIEQIKVNDVAEETPSRKASTAADFIQKSSAVAAAGRKQTKQRSDRNDRDNTGGAFHIGNFGSKTSQYSQHGTVDGYRMATTNSAGASSNYSSGYYKSTASSRGLNQSNNQSAMTGRGTAEYCSPVSQKLKYGLDSKEVYSSDDYKDKKSFVATVKEASAYGSTN</sequence>
<proteinExistence type="predicted"/>
<feature type="compositionally biased region" description="Polar residues" evidence="1">
    <location>
        <begin position="291"/>
        <end position="305"/>
    </location>
</feature>